<dbReference type="EMBL" id="AP020326">
    <property type="protein sequence ID" value="BBN48604.1"/>
    <property type="molecule type" value="Genomic_DNA"/>
</dbReference>
<dbReference type="Proteomes" id="UP000327362">
    <property type="component" value="Chromosome"/>
</dbReference>
<dbReference type="AlphaFoldDB" id="A0AAI8SNJ2"/>
<accession>A0AAI8SNJ2</accession>
<protein>
    <recommendedName>
        <fullName evidence="3">6-phosphofructokinase</fullName>
    </recommendedName>
</protein>
<proteinExistence type="predicted"/>
<sequence length="354" mass="38637">MAIDLTGGIDPSRELVFAERPENPEMRDSVSFWVVDDRGEIGLPRIGIEAVAANWDAHDIQVNVAYPDGRVYRLRANGPSLPAAGPDGRPTVLGAGGLAFRCVEPFHTWTMTYEGKAVQTSSADLVSGRKDGPLVDVAFEVEAAMAVPPWVQGALHTDAGQQLKSSIEGNLMGGPRYEQLFRAAGSVTVDGSERRFSGTGLRIRRQGVRKLAGFWGHAWQSAVFPSGKAFGYIAYPPRPDGQPTFNEGYVFTGDGPLIPARVVRAPWLTRLQALGEDVSLVLETGHGVVAVEGETVFSTHDIHHDDDSYSVHAMKKEMPSFPALQQAGVRYRWDGEETYGMLERSNPLDKIHRD</sequence>
<evidence type="ECO:0000313" key="1">
    <source>
        <dbReference type="EMBL" id="BBN48604.1"/>
    </source>
</evidence>
<reference evidence="1 2" key="1">
    <citation type="submission" date="2019-09" db="EMBL/GenBank/DDBJ databases">
        <title>Complete genome sequence of Mycobacterium avium subsp. hominissuis strain JP-H-1.</title>
        <authorList>
            <person name="Kinoshita Y."/>
            <person name="Niwa H."/>
            <person name="Uchida-Fujii E."/>
            <person name="Nukada T."/>
        </authorList>
    </citation>
    <scope>NUCLEOTIDE SEQUENCE [LARGE SCALE GENOMIC DNA]</scope>
    <source>
        <strain evidence="1 2">JP-H-1</strain>
    </source>
</reference>
<organism evidence="1 2">
    <name type="scientific">Mycobacterium avium subsp. hominissuis</name>
    <dbReference type="NCBI Taxonomy" id="439334"/>
    <lineage>
        <taxon>Bacteria</taxon>
        <taxon>Bacillati</taxon>
        <taxon>Actinomycetota</taxon>
        <taxon>Actinomycetes</taxon>
        <taxon>Mycobacteriales</taxon>
        <taxon>Mycobacteriaceae</taxon>
        <taxon>Mycobacterium</taxon>
        <taxon>Mycobacterium avium complex (MAC)</taxon>
    </lineage>
</organism>
<evidence type="ECO:0008006" key="3">
    <source>
        <dbReference type="Google" id="ProtNLM"/>
    </source>
</evidence>
<name>A0AAI8SNJ2_MYCAV</name>
<evidence type="ECO:0000313" key="2">
    <source>
        <dbReference type="Proteomes" id="UP000327362"/>
    </source>
</evidence>
<gene>
    <name evidence="1" type="ORF">JPH1_30790</name>
</gene>
<dbReference type="SUPFAM" id="SSF159245">
    <property type="entry name" value="AttH-like"/>
    <property type="match status" value="1"/>
</dbReference>